<feature type="region of interest" description="Disordered" evidence="1">
    <location>
        <begin position="1"/>
        <end position="155"/>
    </location>
</feature>
<gene>
    <name evidence="2" type="ORF">TCDM_08991</name>
</gene>
<dbReference type="AlphaFoldDB" id="V5BB24"/>
<reference evidence="2 3" key="1">
    <citation type="journal article" date="2014" name="Genome Announc.">
        <title>Trypanosoma cruzi Clone Dm28c Draft Genome Sequence.</title>
        <authorList>
            <person name="Grisard E.C."/>
            <person name="Teixeira S.M."/>
            <person name="de Almeida L.G."/>
            <person name="Stoco P.H."/>
            <person name="Gerber A.L."/>
            <person name="Talavera-Lopez C."/>
            <person name="Lima O.C."/>
            <person name="Andersson B."/>
            <person name="de Vasconcelos A.T."/>
        </authorList>
    </citation>
    <scope>NUCLEOTIDE SEQUENCE [LARGE SCALE GENOMIC DNA]</scope>
    <source>
        <strain evidence="2 3">Dm28c</strain>
    </source>
</reference>
<feature type="compositionally biased region" description="Basic residues" evidence="1">
    <location>
        <begin position="310"/>
        <end position="334"/>
    </location>
</feature>
<feature type="compositionally biased region" description="Basic and acidic residues" evidence="1">
    <location>
        <begin position="144"/>
        <end position="154"/>
    </location>
</feature>
<comment type="caution">
    <text evidence="2">The sequence shown here is derived from an EMBL/GenBank/DDBJ whole genome shotgun (WGS) entry which is preliminary data.</text>
</comment>
<name>V5BB24_TRYCR</name>
<evidence type="ECO:0000256" key="1">
    <source>
        <dbReference type="SAM" id="MobiDB-lite"/>
    </source>
</evidence>
<sequence length="404" mass="45436">MTDGETEGEMNGRCQDALTINMAREHAATPRRNTGEKGEREKARSSTNTQKKQIAGGKGTAKGLALAGNSTPALKHTHTPSQCCQSAGERIRPSTQQTRAPPAVIHQWARRRSDPPPPSPVQSHGQRGTATAQQPTQRTRSKQSPKEPHAEADPHPAMTWRQNFQPLHPHWDSVPNSNKSQVVHHANSKIDSRCSPSLLLPFMPTEEAAATRNRKHTLQKKHPNPLQFAFFVVVCAYRHTRQRSKNRRRACEWTHKQKCTAEVHGRNKEKKTAQAHDTALQPKQRPFIKNSLKFKKIILTLPHLTLWKEQKKRMKKRKNRKKKEKKNHTKKGTPNHHVAPEIVCIFCPKIKLKIYLSVFQSSGPLCVRTSFIFHAVICALLLPSALSSACECGPQSTVTRVCGD</sequence>
<feature type="region of interest" description="Disordered" evidence="1">
    <location>
        <begin position="309"/>
        <end position="335"/>
    </location>
</feature>
<dbReference type="VEuPathDB" id="TriTrypDB:TCDM_08991"/>
<organism evidence="2 3">
    <name type="scientific">Trypanosoma cruzi Dm28c</name>
    <dbReference type="NCBI Taxonomy" id="1416333"/>
    <lineage>
        <taxon>Eukaryota</taxon>
        <taxon>Discoba</taxon>
        <taxon>Euglenozoa</taxon>
        <taxon>Kinetoplastea</taxon>
        <taxon>Metakinetoplastina</taxon>
        <taxon>Trypanosomatida</taxon>
        <taxon>Trypanosomatidae</taxon>
        <taxon>Trypanosoma</taxon>
        <taxon>Schizotrypanum</taxon>
    </lineage>
</organism>
<evidence type="ECO:0000313" key="2">
    <source>
        <dbReference type="EMBL" id="ESS63247.1"/>
    </source>
</evidence>
<protein>
    <submittedName>
        <fullName evidence="2">Uncharacterized protein</fullName>
    </submittedName>
</protein>
<proteinExistence type="predicted"/>
<accession>V5BB24</accession>
<evidence type="ECO:0000313" key="3">
    <source>
        <dbReference type="Proteomes" id="UP000017861"/>
    </source>
</evidence>
<feature type="compositionally biased region" description="Basic and acidic residues" evidence="1">
    <location>
        <begin position="23"/>
        <end position="44"/>
    </location>
</feature>
<feature type="compositionally biased region" description="Low complexity" evidence="1">
    <location>
        <begin position="125"/>
        <end position="138"/>
    </location>
</feature>
<dbReference type="EMBL" id="AYLP01000136">
    <property type="protein sequence ID" value="ESS63247.1"/>
    <property type="molecule type" value="Genomic_DNA"/>
</dbReference>
<dbReference type="Proteomes" id="UP000017861">
    <property type="component" value="Unassembled WGS sequence"/>
</dbReference>